<comment type="caution">
    <text evidence="4">The sequence shown here is derived from an EMBL/GenBank/DDBJ whole genome shotgun (WGS) entry which is preliminary data.</text>
</comment>
<proteinExistence type="predicted"/>
<evidence type="ECO:0000256" key="1">
    <source>
        <dbReference type="ARBA" id="ARBA00023242"/>
    </source>
</evidence>
<reference evidence="4 5" key="1">
    <citation type="submission" date="2024-01" db="EMBL/GenBank/DDBJ databases">
        <authorList>
            <person name="Allen C."/>
            <person name="Tagirdzhanova G."/>
        </authorList>
    </citation>
    <scope>NUCLEOTIDE SEQUENCE [LARGE SCALE GENOMIC DNA]</scope>
</reference>
<dbReference type="EMBL" id="CAWUHC010000005">
    <property type="protein sequence ID" value="CAK7210766.1"/>
    <property type="molecule type" value="Genomic_DNA"/>
</dbReference>
<dbReference type="InterPro" id="IPR001138">
    <property type="entry name" value="Zn2Cys6_DnaBD"/>
</dbReference>
<keyword evidence="5" id="KW-1185">Reference proteome</keyword>
<feature type="domain" description="Zn(2)-C6 fungal-type" evidence="3">
    <location>
        <begin position="11"/>
        <end position="40"/>
    </location>
</feature>
<dbReference type="InterPro" id="IPR036864">
    <property type="entry name" value="Zn2-C6_fun-type_DNA-bd_sf"/>
</dbReference>
<accession>A0ABP0AU25</accession>
<keyword evidence="1" id="KW-0539">Nucleus</keyword>
<dbReference type="PANTHER" id="PTHR38111:SF9">
    <property type="entry name" value="ZN(2)-C6 FUNGAL-TYPE DOMAIN-CONTAINING PROTEIN"/>
    <property type="match status" value="1"/>
</dbReference>
<dbReference type="PANTHER" id="PTHR38111">
    <property type="entry name" value="ZN(2)-C6 FUNGAL-TYPE DOMAIN-CONTAINING PROTEIN-RELATED"/>
    <property type="match status" value="1"/>
</dbReference>
<dbReference type="PROSITE" id="PS00463">
    <property type="entry name" value="ZN2_CY6_FUNGAL_1"/>
    <property type="match status" value="1"/>
</dbReference>
<evidence type="ECO:0000259" key="3">
    <source>
        <dbReference type="PROSITE" id="PS50048"/>
    </source>
</evidence>
<organism evidence="4 5">
    <name type="scientific">Sporothrix bragantina</name>
    <dbReference type="NCBI Taxonomy" id="671064"/>
    <lineage>
        <taxon>Eukaryota</taxon>
        <taxon>Fungi</taxon>
        <taxon>Dikarya</taxon>
        <taxon>Ascomycota</taxon>
        <taxon>Pezizomycotina</taxon>
        <taxon>Sordariomycetes</taxon>
        <taxon>Sordariomycetidae</taxon>
        <taxon>Ophiostomatales</taxon>
        <taxon>Ophiostomataceae</taxon>
        <taxon>Sporothrix</taxon>
    </lineage>
</organism>
<sequence>MAGVIGQSQQACRNCTASRVTCDLVKPQCTPCKQVGRVCTGAGRALVFKTVTTPTTASRRRRSSTNTTPNVTQSWAASSLSTTAEQDRHIGFFWQVYLPHGEPFPDEAGHYTTCGWTRVARDICDGNDGGSDSATVVRLAITANSLCMLGSQYHEPRMMKDGQQVYGQALLQMRSVLQRHQSRENKMDDKLALIIASRLLTVFTMLFGGGDPSAREETTPTAQGQAWVGLNSGEMALVMSSPPAEYQTGAAHQVFVDTRLNLYLPSLIVKSRTALASTAWMTEPWAFVVKTPLDRLVDLVALIPALAEDLTALNVGSLSETAKIEAKKELRPQFLSFVADMKRWFDDVVPGLGIDTLVSGQTRTSKTKATSVMDLAKAHTLVLFWATCLMFRGGLLQVLTQPEDIPATFINVYAIRYNMLRVLSNVLFLPVSKSQGCWYGINIALFPLRTVLGTIGDENDEDDDRFPLSPAEMEFMRAIAKECKARGVASFLDSMGRYVSEADAKD</sequence>
<gene>
    <name evidence="4" type="ORF">SBRCBS47491_000890</name>
</gene>
<dbReference type="InterPro" id="IPR053178">
    <property type="entry name" value="Osmoadaptation_assoc"/>
</dbReference>
<evidence type="ECO:0000313" key="5">
    <source>
        <dbReference type="Proteomes" id="UP001642406"/>
    </source>
</evidence>
<dbReference type="SMART" id="SM00066">
    <property type="entry name" value="GAL4"/>
    <property type="match status" value="1"/>
</dbReference>
<dbReference type="Proteomes" id="UP001642406">
    <property type="component" value="Unassembled WGS sequence"/>
</dbReference>
<dbReference type="SUPFAM" id="SSF57701">
    <property type="entry name" value="Zn2/Cys6 DNA-binding domain"/>
    <property type="match status" value="1"/>
</dbReference>
<protein>
    <recommendedName>
        <fullName evidence="3">Zn(2)-C6 fungal-type domain-containing protein</fullName>
    </recommendedName>
</protein>
<feature type="region of interest" description="Disordered" evidence="2">
    <location>
        <begin position="53"/>
        <end position="79"/>
    </location>
</feature>
<name>A0ABP0AU25_9PEZI</name>
<dbReference type="CDD" id="cd00067">
    <property type="entry name" value="GAL4"/>
    <property type="match status" value="1"/>
</dbReference>
<evidence type="ECO:0000313" key="4">
    <source>
        <dbReference type="EMBL" id="CAK7210766.1"/>
    </source>
</evidence>
<dbReference type="PROSITE" id="PS50048">
    <property type="entry name" value="ZN2_CY6_FUNGAL_2"/>
    <property type="match status" value="1"/>
</dbReference>
<dbReference type="Gene3D" id="4.10.240.10">
    <property type="entry name" value="Zn(2)-C6 fungal-type DNA-binding domain"/>
    <property type="match status" value="1"/>
</dbReference>
<evidence type="ECO:0000256" key="2">
    <source>
        <dbReference type="SAM" id="MobiDB-lite"/>
    </source>
</evidence>